<evidence type="ECO:0000313" key="8">
    <source>
        <dbReference type="EMBL" id="GAC15903.1"/>
    </source>
</evidence>
<proteinExistence type="inferred from homology"/>
<dbReference type="Pfam" id="PF01029">
    <property type="entry name" value="NusB"/>
    <property type="match status" value="1"/>
</dbReference>
<dbReference type="InterPro" id="IPR035926">
    <property type="entry name" value="NusB-like_sf"/>
</dbReference>
<reference evidence="8 9" key="1">
    <citation type="journal article" date="2017" name="Antonie Van Leeuwenhoek">
        <title>Rhizobium rhizosphaerae sp. nov., a novel species isolated from rice rhizosphere.</title>
        <authorList>
            <person name="Zhao J.J."/>
            <person name="Zhang J."/>
            <person name="Zhang R.J."/>
            <person name="Zhang C.W."/>
            <person name="Yin H.Q."/>
            <person name="Zhang X.X."/>
        </authorList>
    </citation>
    <scope>NUCLEOTIDE SEQUENCE [LARGE SCALE GENOMIC DNA]</scope>
    <source>
        <strain evidence="8 9">E3</strain>
    </source>
</reference>
<keyword evidence="4 6" id="KW-0805">Transcription regulation</keyword>
<comment type="function">
    <text evidence="6">Involved in transcription antitermination. Required for transcription of ribosomal RNA (rRNA) genes. Binds specifically to the boxA antiterminator sequence of the ribosomal RNA (rrn) operons.</text>
</comment>
<comment type="caution">
    <text evidence="8">The sequence shown here is derived from an EMBL/GenBank/DDBJ whole genome shotgun (WGS) entry which is preliminary data.</text>
</comment>
<keyword evidence="3 6" id="KW-0694">RNA-binding</keyword>
<evidence type="ECO:0000256" key="3">
    <source>
        <dbReference type="ARBA" id="ARBA00022884"/>
    </source>
</evidence>
<evidence type="ECO:0000256" key="1">
    <source>
        <dbReference type="ARBA" id="ARBA00005952"/>
    </source>
</evidence>
<dbReference type="Proteomes" id="UP000006334">
    <property type="component" value="Unassembled WGS sequence"/>
</dbReference>
<sequence length="143" mass="16318">MKPAARRKARELAVQAVYSWQMSNNPVEQIELSIATSNNMEKVDMAYFQELLREVVKDSENLDKAIKPYLGRLPEELDVVEKAILRIATYELTARIDVPYKVVINEAIELAKSFGAEESHKFINGVLDKAIKTLRKHELSSKE</sequence>
<evidence type="ECO:0000313" key="9">
    <source>
        <dbReference type="Proteomes" id="UP000006334"/>
    </source>
</evidence>
<dbReference type="GO" id="GO:0031564">
    <property type="term" value="P:transcription antitermination"/>
    <property type="evidence" value="ECO:0007669"/>
    <property type="project" value="UniProtKB-KW"/>
</dbReference>
<dbReference type="EMBL" id="BAEN01000064">
    <property type="protein sequence ID" value="GAC15903.1"/>
    <property type="molecule type" value="Genomic_DNA"/>
</dbReference>
<accession>K6YH18</accession>
<dbReference type="InterPro" id="IPR006027">
    <property type="entry name" value="NusB_RsmB_TIM44"/>
</dbReference>
<keyword evidence="2 6" id="KW-0889">Transcription antitermination</keyword>
<organism evidence="8 9">
    <name type="scientific">Aliiglaciecola lipolytica E3</name>
    <dbReference type="NCBI Taxonomy" id="1127673"/>
    <lineage>
        <taxon>Bacteria</taxon>
        <taxon>Pseudomonadati</taxon>
        <taxon>Pseudomonadota</taxon>
        <taxon>Gammaproteobacteria</taxon>
        <taxon>Alteromonadales</taxon>
        <taxon>Alteromonadaceae</taxon>
        <taxon>Aliiglaciecola</taxon>
    </lineage>
</organism>
<dbReference type="PANTHER" id="PTHR11078">
    <property type="entry name" value="N UTILIZATION SUBSTANCE PROTEIN B-RELATED"/>
    <property type="match status" value="1"/>
</dbReference>
<feature type="domain" description="NusB/RsmB/TIM44" evidence="7">
    <location>
        <begin position="7"/>
        <end position="132"/>
    </location>
</feature>
<dbReference type="PANTHER" id="PTHR11078:SF3">
    <property type="entry name" value="ANTITERMINATION NUSB DOMAIN-CONTAINING PROTEIN"/>
    <property type="match status" value="1"/>
</dbReference>
<dbReference type="AlphaFoldDB" id="K6YH18"/>
<evidence type="ECO:0000259" key="7">
    <source>
        <dbReference type="Pfam" id="PF01029"/>
    </source>
</evidence>
<dbReference type="SUPFAM" id="SSF48013">
    <property type="entry name" value="NusB-like"/>
    <property type="match status" value="1"/>
</dbReference>
<dbReference type="InterPro" id="IPR011605">
    <property type="entry name" value="NusB_fam"/>
</dbReference>
<name>K6YH18_9ALTE</name>
<evidence type="ECO:0000256" key="2">
    <source>
        <dbReference type="ARBA" id="ARBA00022814"/>
    </source>
</evidence>
<dbReference type="GO" id="GO:0006353">
    <property type="term" value="P:DNA-templated transcription termination"/>
    <property type="evidence" value="ECO:0007669"/>
    <property type="project" value="UniProtKB-UniRule"/>
</dbReference>
<dbReference type="NCBIfam" id="TIGR01951">
    <property type="entry name" value="nusB"/>
    <property type="match status" value="1"/>
</dbReference>
<keyword evidence="9" id="KW-1185">Reference proteome</keyword>
<dbReference type="STRING" id="1127673.GLIP_3289"/>
<dbReference type="GO" id="GO:0003723">
    <property type="term" value="F:RNA binding"/>
    <property type="evidence" value="ECO:0007669"/>
    <property type="project" value="UniProtKB-UniRule"/>
</dbReference>
<dbReference type="Gene3D" id="1.10.940.10">
    <property type="entry name" value="NusB-like"/>
    <property type="match status" value="1"/>
</dbReference>
<evidence type="ECO:0000256" key="4">
    <source>
        <dbReference type="ARBA" id="ARBA00023015"/>
    </source>
</evidence>
<keyword evidence="5 6" id="KW-0804">Transcription</keyword>
<dbReference type="eggNOG" id="COG0781">
    <property type="taxonomic scope" value="Bacteria"/>
</dbReference>
<dbReference type="RefSeq" id="WP_008845707.1">
    <property type="nucleotide sequence ID" value="NZ_BAEN01000064.1"/>
</dbReference>
<dbReference type="OrthoDB" id="9789556at2"/>
<gene>
    <name evidence="6 8" type="primary">nusB</name>
    <name evidence="8" type="ORF">GLIP_3289</name>
</gene>
<protein>
    <recommendedName>
        <fullName evidence="6">Transcription antitermination protein NusB</fullName>
    </recommendedName>
    <alternativeName>
        <fullName evidence="6">Antitermination factor NusB</fullName>
    </alternativeName>
</protein>
<dbReference type="FunFam" id="1.10.940.10:FF:000001">
    <property type="entry name" value="Transcription antitermination factor NusB"/>
    <property type="match status" value="1"/>
</dbReference>
<evidence type="ECO:0000256" key="5">
    <source>
        <dbReference type="ARBA" id="ARBA00023163"/>
    </source>
</evidence>
<comment type="similarity">
    <text evidence="1 6">Belongs to the NusB family.</text>
</comment>
<dbReference type="CDD" id="cd00619">
    <property type="entry name" value="Terminator_NusB"/>
    <property type="match status" value="1"/>
</dbReference>
<dbReference type="GO" id="GO:0005829">
    <property type="term" value="C:cytosol"/>
    <property type="evidence" value="ECO:0007669"/>
    <property type="project" value="TreeGrafter"/>
</dbReference>
<evidence type="ECO:0000256" key="6">
    <source>
        <dbReference type="HAMAP-Rule" id="MF_00073"/>
    </source>
</evidence>
<dbReference type="HAMAP" id="MF_00073">
    <property type="entry name" value="NusB"/>
    <property type="match status" value="1"/>
</dbReference>